<evidence type="ECO:0000256" key="1">
    <source>
        <dbReference type="SAM" id="MobiDB-lite"/>
    </source>
</evidence>
<proteinExistence type="predicted"/>
<gene>
    <name evidence="3" type="ORF">Tdes44962_MAKER03911</name>
</gene>
<dbReference type="GO" id="GO:0003735">
    <property type="term" value="F:structural constituent of ribosome"/>
    <property type="evidence" value="ECO:0007669"/>
    <property type="project" value="InterPro"/>
</dbReference>
<name>A0A9W7SNU9_9PEZI</name>
<protein>
    <submittedName>
        <fullName evidence="3">Mitochondrial ribosomal subunit protein</fullName>
    </submittedName>
</protein>
<dbReference type="InterPro" id="IPR019349">
    <property type="entry name" value="Ribosomal_mS35_mit"/>
</dbReference>
<evidence type="ECO:0000313" key="4">
    <source>
        <dbReference type="Proteomes" id="UP001138500"/>
    </source>
</evidence>
<dbReference type="Proteomes" id="UP001138500">
    <property type="component" value="Unassembled WGS sequence"/>
</dbReference>
<comment type="caution">
    <text evidence="3">The sequence shown here is derived from an EMBL/GenBank/DDBJ whole genome shotgun (WGS) entry which is preliminary data.</text>
</comment>
<evidence type="ECO:0000313" key="3">
    <source>
        <dbReference type="EMBL" id="KAH9825837.1"/>
    </source>
</evidence>
<dbReference type="EMBL" id="RIBY02002067">
    <property type="protein sequence ID" value="KAH9825837.1"/>
    <property type="molecule type" value="Genomic_DNA"/>
</dbReference>
<dbReference type="OrthoDB" id="283424at2759"/>
<accession>A0A9W7SNU9</accession>
<dbReference type="AlphaFoldDB" id="A0A9W7SNU9"/>
<dbReference type="Pfam" id="PF10213">
    <property type="entry name" value="MRP-S28"/>
    <property type="match status" value="1"/>
</dbReference>
<feature type="compositionally biased region" description="Polar residues" evidence="1">
    <location>
        <begin position="36"/>
        <end position="45"/>
    </location>
</feature>
<evidence type="ECO:0000259" key="2">
    <source>
        <dbReference type="Pfam" id="PF10213"/>
    </source>
</evidence>
<dbReference type="GO" id="GO:0005763">
    <property type="term" value="C:mitochondrial small ribosomal subunit"/>
    <property type="evidence" value="ECO:0007669"/>
    <property type="project" value="TreeGrafter"/>
</dbReference>
<feature type="compositionally biased region" description="Pro residues" evidence="1">
    <location>
        <begin position="47"/>
        <end position="59"/>
    </location>
</feature>
<dbReference type="GO" id="GO:0032543">
    <property type="term" value="P:mitochondrial translation"/>
    <property type="evidence" value="ECO:0007669"/>
    <property type="project" value="InterPro"/>
</dbReference>
<dbReference type="PANTHER" id="PTHR13490">
    <property type="entry name" value="MITOCHONDRIAL 28S RIBOSOMAL PROTEIN S28"/>
    <property type="match status" value="1"/>
</dbReference>
<organism evidence="3 4">
    <name type="scientific">Teratosphaeria destructans</name>
    <dbReference type="NCBI Taxonomy" id="418781"/>
    <lineage>
        <taxon>Eukaryota</taxon>
        <taxon>Fungi</taxon>
        <taxon>Dikarya</taxon>
        <taxon>Ascomycota</taxon>
        <taxon>Pezizomycotina</taxon>
        <taxon>Dothideomycetes</taxon>
        <taxon>Dothideomycetidae</taxon>
        <taxon>Mycosphaerellales</taxon>
        <taxon>Teratosphaeriaceae</taxon>
        <taxon>Teratosphaeria</taxon>
    </lineage>
</organism>
<dbReference type="PANTHER" id="PTHR13490:SF0">
    <property type="entry name" value="SMALL RIBOSOMAL SUBUNIT PROTEIN MS35"/>
    <property type="match status" value="1"/>
</dbReference>
<feature type="region of interest" description="Disordered" evidence="1">
    <location>
        <begin position="1"/>
        <end position="79"/>
    </location>
</feature>
<sequence>MLDDAEGGGAPEVLDGIPTSTPSIHHHYTDIIQTWPHPSNDSVATPRNPPLIPSVPEPSPTRRLPASLLPRGNSSAADPVYEEDDISSLGHAELDQHRELREMLAALHRPADDHTLHRGPLRWRYTTYMGEQHPAANKVVVTFKPADITALTDAQRQTFLKLVGVRYNPVSGLVKMSCESFPSQAQNKRYLASTIRALIAESQDPNADSFADLPLDTRHVKVKPRPRFPERWLVTEERRRELDEKVKKGVMEEAERVEGNRVVSGILAIEAARQAEVEKLEEPVLPRATAPLERGKVGRREVGQLWGSNRW</sequence>
<reference evidence="3 4" key="1">
    <citation type="journal article" date="2018" name="IMA Fungus">
        <title>IMA Genome-F 10: Nine draft genome sequences of Claviceps purpurea s.lat., including C. arundinis, C. humidiphila, and C. cf. spartinae, pseudomolecules for the pitch canker pathogen Fusarium circinatum, draft genome of Davidsoniella eucalypti, Grosmannia galeiformis, Quambalaria eucalypti, and Teratosphaeria destructans.</title>
        <authorList>
            <person name="Wingfield B.D."/>
            <person name="Liu M."/>
            <person name="Nguyen H.D."/>
            <person name="Lane F.A."/>
            <person name="Morgan S.W."/>
            <person name="De Vos L."/>
            <person name="Wilken P.M."/>
            <person name="Duong T.A."/>
            <person name="Aylward J."/>
            <person name="Coetzee M.P."/>
            <person name="Dadej K."/>
            <person name="De Beer Z.W."/>
            <person name="Findlay W."/>
            <person name="Havenga M."/>
            <person name="Kolarik M."/>
            <person name="Menzies J.G."/>
            <person name="Naidoo K."/>
            <person name="Pochopski O."/>
            <person name="Shoukouhi P."/>
            <person name="Santana Q.C."/>
            <person name="Seifert K.A."/>
            <person name="Soal N."/>
            <person name="Steenkamp E.T."/>
            <person name="Tatham C.T."/>
            <person name="van der Nest M.A."/>
            <person name="Wingfield M.J."/>
        </authorList>
    </citation>
    <scope>NUCLEOTIDE SEQUENCE [LARGE SCALE GENOMIC DNA]</scope>
    <source>
        <strain evidence="3">CMW44962</strain>
    </source>
</reference>
<dbReference type="InterPro" id="IPR039848">
    <property type="entry name" value="Ribosomal_mS35_mt"/>
</dbReference>
<keyword evidence="4" id="KW-1185">Reference proteome</keyword>
<feature type="domain" description="Small ribosomal subunit protein mS35 mitochondrial conserved" evidence="2">
    <location>
        <begin position="119"/>
        <end position="232"/>
    </location>
</feature>
<reference evidence="3 4" key="2">
    <citation type="journal article" date="2021" name="Curr. Genet.">
        <title>Genetic response to nitrogen starvation in the aggressive Eucalyptus foliar pathogen Teratosphaeria destructans.</title>
        <authorList>
            <person name="Havenga M."/>
            <person name="Wingfield B.D."/>
            <person name="Wingfield M.J."/>
            <person name="Dreyer L.L."/>
            <person name="Roets F."/>
            <person name="Aylward J."/>
        </authorList>
    </citation>
    <scope>NUCLEOTIDE SEQUENCE [LARGE SCALE GENOMIC DNA]</scope>
    <source>
        <strain evidence="3">CMW44962</strain>
    </source>
</reference>